<evidence type="ECO:0000259" key="2">
    <source>
        <dbReference type="Pfam" id="PF08327"/>
    </source>
</evidence>
<dbReference type="AlphaFoldDB" id="A0A7W8A7C2"/>
<dbReference type="RefSeq" id="WP_184966179.1">
    <property type="nucleotide sequence ID" value="NZ_JACHIN010000007.1"/>
</dbReference>
<reference evidence="3 4" key="1">
    <citation type="submission" date="2020-08" db="EMBL/GenBank/DDBJ databases">
        <title>Genomic Encyclopedia of Type Strains, Phase IV (KMG-IV): sequencing the most valuable type-strain genomes for metagenomic binning, comparative biology and taxonomic classification.</title>
        <authorList>
            <person name="Goeker M."/>
        </authorList>
    </citation>
    <scope>NUCLEOTIDE SEQUENCE [LARGE SCALE GENOMIC DNA]</scope>
    <source>
        <strain evidence="3 4">DSM 45385</strain>
    </source>
</reference>
<proteinExistence type="inferred from homology"/>
<comment type="caution">
    <text evidence="3">The sequence shown here is derived from an EMBL/GenBank/DDBJ whole genome shotgun (WGS) entry which is preliminary data.</text>
</comment>
<dbReference type="EMBL" id="JACHIN010000007">
    <property type="protein sequence ID" value="MBB5080075.1"/>
    <property type="molecule type" value="Genomic_DNA"/>
</dbReference>
<dbReference type="Proteomes" id="UP000568380">
    <property type="component" value="Unassembled WGS sequence"/>
</dbReference>
<name>A0A7W8A7C2_9ACTN</name>
<keyword evidence="4" id="KW-1185">Reference proteome</keyword>
<dbReference type="InterPro" id="IPR013538">
    <property type="entry name" value="ASHA1/2-like_C"/>
</dbReference>
<protein>
    <submittedName>
        <fullName evidence="3">Uncharacterized protein YndB with AHSA1/START domain</fullName>
    </submittedName>
</protein>
<evidence type="ECO:0000313" key="4">
    <source>
        <dbReference type="Proteomes" id="UP000568380"/>
    </source>
</evidence>
<dbReference type="InterPro" id="IPR023393">
    <property type="entry name" value="START-like_dom_sf"/>
</dbReference>
<evidence type="ECO:0000313" key="3">
    <source>
        <dbReference type="EMBL" id="MBB5080075.1"/>
    </source>
</evidence>
<accession>A0A7W8A7C2</accession>
<feature type="domain" description="Activator of Hsp90 ATPase homologue 1/2-like C-terminal" evidence="2">
    <location>
        <begin position="11"/>
        <end position="128"/>
    </location>
</feature>
<gene>
    <name evidence="3" type="ORF">HNR40_005561</name>
</gene>
<dbReference type="Pfam" id="PF08327">
    <property type="entry name" value="AHSA1"/>
    <property type="match status" value="1"/>
</dbReference>
<evidence type="ECO:0000256" key="1">
    <source>
        <dbReference type="ARBA" id="ARBA00006817"/>
    </source>
</evidence>
<dbReference type="SUPFAM" id="SSF55961">
    <property type="entry name" value="Bet v1-like"/>
    <property type="match status" value="1"/>
</dbReference>
<sequence length="134" mass="14736">MQYSIERTLAASPDQVYAAWTTPRCFARWFGPRIFTTLADRVLLDARPGGVWEVTLVGEHGFETTLGGVYHEARAPARLVFTSGDAVVTVTLAGDGNGTALRFQHRGDGQEHVRAAWLESLDRLGEHLSGARLR</sequence>
<organism evidence="3 4">
    <name type="scientific">Nonomuraea endophytica</name>
    <dbReference type="NCBI Taxonomy" id="714136"/>
    <lineage>
        <taxon>Bacteria</taxon>
        <taxon>Bacillati</taxon>
        <taxon>Actinomycetota</taxon>
        <taxon>Actinomycetes</taxon>
        <taxon>Streptosporangiales</taxon>
        <taxon>Streptosporangiaceae</taxon>
        <taxon>Nonomuraea</taxon>
    </lineage>
</organism>
<comment type="similarity">
    <text evidence="1">Belongs to the AHA1 family.</text>
</comment>
<dbReference type="CDD" id="cd07814">
    <property type="entry name" value="SRPBCC_CalC_Aha1-like"/>
    <property type="match status" value="1"/>
</dbReference>
<dbReference type="Gene3D" id="3.30.530.20">
    <property type="match status" value="1"/>
</dbReference>